<reference evidence="2" key="1">
    <citation type="submission" date="2006-10" db="EMBL/GenBank/DDBJ databases">
        <authorList>
            <person name="Amadeo P."/>
            <person name="Zhao Q."/>
            <person name="Wortman J."/>
            <person name="Fraser-Liggett C."/>
            <person name="Carlton J."/>
        </authorList>
    </citation>
    <scope>NUCLEOTIDE SEQUENCE</scope>
    <source>
        <strain evidence="2">G3</strain>
    </source>
</reference>
<dbReference type="RefSeq" id="XP_001325534.1">
    <property type="nucleotide sequence ID" value="XM_001325499.1"/>
</dbReference>
<gene>
    <name evidence="2" type="ORF">TVAG_164200</name>
</gene>
<keyword evidence="1" id="KW-0812">Transmembrane</keyword>
<organism evidence="2 3">
    <name type="scientific">Trichomonas vaginalis (strain ATCC PRA-98 / G3)</name>
    <dbReference type="NCBI Taxonomy" id="412133"/>
    <lineage>
        <taxon>Eukaryota</taxon>
        <taxon>Metamonada</taxon>
        <taxon>Parabasalia</taxon>
        <taxon>Trichomonadida</taxon>
        <taxon>Trichomonadidae</taxon>
        <taxon>Trichomonas</taxon>
    </lineage>
</organism>
<evidence type="ECO:0000256" key="1">
    <source>
        <dbReference type="SAM" id="Phobius"/>
    </source>
</evidence>
<dbReference type="VEuPathDB" id="TrichDB:TVAGG3_0036550"/>
<evidence type="ECO:0008006" key="4">
    <source>
        <dbReference type="Google" id="ProtNLM"/>
    </source>
</evidence>
<dbReference type="InParanoid" id="A2E1W2"/>
<evidence type="ECO:0000313" key="3">
    <source>
        <dbReference type="Proteomes" id="UP000001542"/>
    </source>
</evidence>
<keyword evidence="3" id="KW-1185">Reference proteome</keyword>
<dbReference type="SMR" id="A2E1W2"/>
<feature type="transmembrane region" description="Helical" evidence="1">
    <location>
        <begin position="293"/>
        <end position="315"/>
    </location>
</feature>
<keyword evidence="1" id="KW-1133">Transmembrane helix</keyword>
<dbReference type="Proteomes" id="UP000001542">
    <property type="component" value="Unassembled WGS sequence"/>
</dbReference>
<dbReference type="VEuPathDB" id="TrichDB:TVAG_164200"/>
<name>A2E1W2_TRIV3</name>
<dbReference type="AlphaFoldDB" id="A2E1W2"/>
<accession>A2E1W2</accession>
<dbReference type="KEGG" id="tva:4771280"/>
<dbReference type="EMBL" id="DS113287">
    <property type="protein sequence ID" value="EAY13311.1"/>
    <property type="molecule type" value="Genomic_DNA"/>
</dbReference>
<proteinExistence type="predicted"/>
<keyword evidence="1" id="KW-0472">Membrane</keyword>
<evidence type="ECO:0000313" key="2">
    <source>
        <dbReference type="EMBL" id="EAY13311.1"/>
    </source>
</evidence>
<protein>
    <recommendedName>
        <fullName evidence="4">Right handed beta helix domain-containing protein</fullName>
    </recommendedName>
</protein>
<sequence length="332" mass="36763">METTQYKNLRFDNSLTTTQNFTVSHCSFYNLYNTEAGGSIHIEKRSNLISVSKCIFWNSTSLGRGGAIYAQVFELIISSNCFGLCVGGKTNGCDGSTIYAETENGITFHEMNSYQSCPDHSRTTWYGLCIFWHNNQTSLDINVSHSTVDYSAGLAHGNSKILKVRRYIAVDERKGAALSFSYQQKTVGDAIYGAFVNNSCSQGIIYLQGADAVVKNFVFYRNSGRILSEIQGGGCHLYDCVFDSPKFNFDNVLRTGVGLVFDKTDINLTISGFREVDCEKVGNIVVVASDFQVLLVAIFVFLFIIGAAFAIAQLVHFAKSRPISMYTTLRTK</sequence>
<reference evidence="2" key="2">
    <citation type="journal article" date="2007" name="Science">
        <title>Draft genome sequence of the sexually transmitted pathogen Trichomonas vaginalis.</title>
        <authorList>
            <person name="Carlton J.M."/>
            <person name="Hirt R.P."/>
            <person name="Silva J.C."/>
            <person name="Delcher A.L."/>
            <person name="Schatz M."/>
            <person name="Zhao Q."/>
            <person name="Wortman J.R."/>
            <person name="Bidwell S.L."/>
            <person name="Alsmark U.C.M."/>
            <person name="Besteiro S."/>
            <person name="Sicheritz-Ponten T."/>
            <person name="Noel C.J."/>
            <person name="Dacks J.B."/>
            <person name="Foster P.G."/>
            <person name="Simillion C."/>
            <person name="Van de Peer Y."/>
            <person name="Miranda-Saavedra D."/>
            <person name="Barton G.J."/>
            <person name="Westrop G.D."/>
            <person name="Mueller S."/>
            <person name="Dessi D."/>
            <person name="Fiori P.L."/>
            <person name="Ren Q."/>
            <person name="Paulsen I."/>
            <person name="Zhang H."/>
            <person name="Bastida-Corcuera F.D."/>
            <person name="Simoes-Barbosa A."/>
            <person name="Brown M.T."/>
            <person name="Hayes R.D."/>
            <person name="Mukherjee M."/>
            <person name="Okumura C.Y."/>
            <person name="Schneider R."/>
            <person name="Smith A.J."/>
            <person name="Vanacova S."/>
            <person name="Villalvazo M."/>
            <person name="Haas B.J."/>
            <person name="Pertea M."/>
            <person name="Feldblyum T.V."/>
            <person name="Utterback T.R."/>
            <person name="Shu C.L."/>
            <person name="Osoegawa K."/>
            <person name="de Jong P.J."/>
            <person name="Hrdy I."/>
            <person name="Horvathova L."/>
            <person name="Zubacova Z."/>
            <person name="Dolezal P."/>
            <person name="Malik S.B."/>
            <person name="Logsdon J.M. Jr."/>
            <person name="Henze K."/>
            <person name="Gupta A."/>
            <person name="Wang C.C."/>
            <person name="Dunne R.L."/>
            <person name="Upcroft J.A."/>
            <person name="Upcroft P."/>
            <person name="White O."/>
            <person name="Salzberg S.L."/>
            <person name="Tang P."/>
            <person name="Chiu C.-H."/>
            <person name="Lee Y.-S."/>
            <person name="Embley T.M."/>
            <person name="Coombs G.H."/>
            <person name="Mottram J.C."/>
            <person name="Tachezy J."/>
            <person name="Fraser-Liggett C.M."/>
            <person name="Johnson P.J."/>
        </authorList>
    </citation>
    <scope>NUCLEOTIDE SEQUENCE [LARGE SCALE GENOMIC DNA]</scope>
    <source>
        <strain evidence="2">G3</strain>
    </source>
</reference>